<keyword evidence="7 14" id="KW-0238">DNA-binding</keyword>
<dbReference type="OMA" id="HWMKTPV"/>
<keyword evidence="5" id="KW-0832">Ubl conjugation</keyword>
<dbReference type="RefSeq" id="XP_009063307.1">
    <property type="nucleotide sequence ID" value="XM_009065059.1"/>
</dbReference>
<evidence type="ECO:0000256" key="14">
    <source>
        <dbReference type="PROSITE-ProRule" id="PRU00201"/>
    </source>
</evidence>
<dbReference type="GO" id="GO:0000978">
    <property type="term" value="F:RNA polymerase II cis-regulatory region sequence-specific DNA binding"/>
    <property type="evidence" value="ECO:0007669"/>
    <property type="project" value="InterPro"/>
</dbReference>
<sequence>MRVQDTHGSAGKVCVYLCNRELWVKFHQHTCEMIITKQGRRMFPTLQYSLTGLEPTKQYNVFVDMILADPNHWKFQSGRWVPCGAAEQLPQTGRVYLHPDSPNTGSHWMKQDIVFSKLKLTNNKNSDGHGGVVSIVLNSMHKYQPRLHVIEVGAPGEQKKLLTHSFTETQFIGVTAYQNTDITQLKIDHNPFAKGFR</sequence>
<evidence type="ECO:0000256" key="10">
    <source>
        <dbReference type="ARBA" id="ARBA00023242"/>
    </source>
</evidence>
<dbReference type="GO" id="GO:0000785">
    <property type="term" value="C:chromatin"/>
    <property type="evidence" value="ECO:0007669"/>
    <property type="project" value="TreeGrafter"/>
</dbReference>
<evidence type="ECO:0000259" key="15">
    <source>
        <dbReference type="PROSITE" id="PS50252"/>
    </source>
</evidence>
<keyword evidence="6" id="KW-0805">Transcription regulation</keyword>
<dbReference type="InterPro" id="IPR018186">
    <property type="entry name" value="TF_T-box_CS"/>
</dbReference>
<dbReference type="Gene3D" id="2.60.40.820">
    <property type="entry name" value="Transcription factor, T-box"/>
    <property type="match status" value="1"/>
</dbReference>
<dbReference type="InterPro" id="IPR001699">
    <property type="entry name" value="TF_T-box"/>
</dbReference>
<dbReference type="Proteomes" id="UP000030746">
    <property type="component" value="Unassembled WGS sequence"/>
</dbReference>
<protein>
    <recommendedName>
        <fullName evidence="11">T-box transcription factor TBX21</fullName>
    </recommendedName>
    <alternativeName>
        <fullName evidence="12">T-cell-specific T-box transcription factor T-bet</fullName>
    </alternativeName>
    <alternativeName>
        <fullName evidence="13">Transcription factor TBLYM</fullName>
    </alternativeName>
</protein>
<evidence type="ECO:0000313" key="17">
    <source>
        <dbReference type="Proteomes" id="UP000030746"/>
    </source>
</evidence>
<evidence type="ECO:0000256" key="12">
    <source>
        <dbReference type="ARBA" id="ARBA00078344"/>
    </source>
</evidence>
<dbReference type="CDD" id="cd20194">
    <property type="entry name" value="T-box_TBR1_2_21-like"/>
    <property type="match status" value="1"/>
</dbReference>
<keyword evidence="17" id="KW-1185">Reference proteome</keyword>
<dbReference type="KEGG" id="lgi:LOTGIDRAFT_129911"/>
<organism evidence="16 17">
    <name type="scientific">Lottia gigantea</name>
    <name type="common">Giant owl limpet</name>
    <dbReference type="NCBI Taxonomy" id="225164"/>
    <lineage>
        <taxon>Eukaryota</taxon>
        <taxon>Metazoa</taxon>
        <taxon>Spiralia</taxon>
        <taxon>Lophotrochozoa</taxon>
        <taxon>Mollusca</taxon>
        <taxon>Gastropoda</taxon>
        <taxon>Patellogastropoda</taxon>
        <taxon>Lottioidea</taxon>
        <taxon>Lottiidae</taxon>
        <taxon>Lottia</taxon>
    </lineage>
</organism>
<dbReference type="OrthoDB" id="7442607at2759"/>
<dbReference type="GO" id="GO:0045893">
    <property type="term" value="P:positive regulation of DNA-templated transcription"/>
    <property type="evidence" value="ECO:0007669"/>
    <property type="project" value="InterPro"/>
</dbReference>
<dbReference type="EMBL" id="KB203188">
    <property type="protein sequence ID" value="ESO86062.1"/>
    <property type="molecule type" value="Genomic_DNA"/>
</dbReference>
<dbReference type="CTD" id="20233008"/>
<keyword evidence="3" id="KW-1017">Isopeptide bond</keyword>
<feature type="non-terminal residue" evidence="16">
    <location>
        <position position="197"/>
    </location>
</feature>
<dbReference type="InterPro" id="IPR008967">
    <property type="entry name" value="p53-like_TF_DNA-bd_sf"/>
</dbReference>
<dbReference type="SMART" id="SM00425">
    <property type="entry name" value="TBOX"/>
    <property type="match status" value="1"/>
</dbReference>
<reference evidence="16 17" key="1">
    <citation type="journal article" date="2013" name="Nature">
        <title>Insights into bilaterian evolution from three spiralian genomes.</title>
        <authorList>
            <person name="Simakov O."/>
            <person name="Marletaz F."/>
            <person name="Cho S.J."/>
            <person name="Edsinger-Gonzales E."/>
            <person name="Havlak P."/>
            <person name="Hellsten U."/>
            <person name="Kuo D.H."/>
            <person name="Larsson T."/>
            <person name="Lv J."/>
            <person name="Arendt D."/>
            <person name="Savage R."/>
            <person name="Osoegawa K."/>
            <person name="de Jong P."/>
            <person name="Grimwood J."/>
            <person name="Chapman J.A."/>
            <person name="Shapiro H."/>
            <person name="Aerts A."/>
            <person name="Otillar R.P."/>
            <person name="Terry A.Y."/>
            <person name="Boore J.L."/>
            <person name="Grigoriev I.V."/>
            <person name="Lindberg D.R."/>
            <person name="Seaver E.C."/>
            <person name="Weisblat D.A."/>
            <person name="Putnam N.H."/>
            <person name="Rokhsar D.S."/>
        </authorList>
    </citation>
    <scope>NUCLEOTIDE SEQUENCE [LARGE SCALE GENOMIC DNA]</scope>
</reference>
<comment type="subcellular location">
    <subcellularLocation>
        <location evidence="1 14">Nucleus</location>
    </subcellularLocation>
</comment>
<keyword evidence="9" id="KW-0804">Transcription</keyword>
<evidence type="ECO:0000256" key="7">
    <source>
        <dbReference type="ARBA" id="ARBA00023125"/>
    </source>
</evidence>
<accession>V3ZP09</accession>
<evidence type="ECO:0000256" key="2">
    <source>
        <dbReference type="ARBA" id="ARBA00022491"/>
    </source>
</evidence>
<proteinExistence type="predicted"/>
<dbReference type="PRINTS" id="PR00937">
    <property type="entry name" value="TBOX"/>
</dbReference>
<dbReference type="PROSITE" id="PS50252">
    <property type="entry name" value="TBOX_3"/>
    <property type="match status" value="1"/>
</dbReference>
<evidence type="ECO:0000256" key="6">
    <source>
        <dbReference type="ARBA" id="ARBA00023015"/>
    </source>
</evidence>
<dbReference type="HOGENOM" id="CLU_014430_3_0_1"/>
<evidence type="ECO:0000256" key="11">
    <source>
        <dbReference type="ARBA" id="ARBA00072238"/>
    </source>
</evidence>
<evidence type="ECO:0000256" key="4">
    <source>
        <dbReference type="ARBA" id="ARBA00022553"/>
    </source>
</evidence>
<dbReference type="FunFam" id="2.60.40.820:FF:000011">
    <property type="entry name" value="T-box transcription factor TBX21"/>
    <property type="match status" value="1"/>
</dbReference>
<dbReference type="PANTHER" id="PTHR11267">
    <property type="entry name" value="T-BOX PROTEIN-RELATED"/>
    <property type="match status" value="1"/>
</dbReference>
<dbReference type="PROSITE" id="PS01264">
    <property type="entry name" value="TBOX_2"/>
    <property type="match status" value="1"/>
</dbReference>
<dbReference type="SUPFAM" id="SSF49417">
    <property type="entry name" value="p53-like transcription factors"/>
    <property type="match status" value="1"/>
</dbReference>
<evidence type="ECO:0000313" key="16">
    <source>
        <dbReference type="EMBL" id="ESO86062.1"/>
    </source>
</evidence>
<name>V3ZP09_LOTGI</name>
<dbReference type="GO" id="GO:0005634">
    <property type="term" value="C:nucleus"/>
    <property type="evidence" value="ECO:0007669"/>
    <property type="project" value="UniProtKB-SubCell"/>
</dbReference>
<dbReference type="STRING" id="225164.V3ZP09"/>
<dbReference type="PANTHER" id="PTHR11267:SF201">
    <property type="entry name" value="T-BOX DOMAIN-CONTAINING PROTEIN"/>
    <property type="match status" value="1"/>
</dbReference>
<comment type="caution">
    <text evidence="14">Lacks conserved residue(s) required for the propagation of feature annotation.</text>
</comment>
<dbReference type="InterPro" id="IPR046360">
    <property type="entry name" value="T-box_DNA-bd"/>
</dbReference>
<dbReference type="Pfam" id="PF00907">
    <property type="entry name" value="T-box"/>
    <property type="match status" value="1"/>
</dbReference>
<evidence type="ECO:0000256" key="1">
    <source>
        <dbReference type="ARBA" id="ARBA00004123"/>
    </source>
</evidence>
<dbReference type="AlphaFoldDB" id="V3ZP09"/>
<evidence type="ECO:0000256" key="8">
    <source>
        <dbReference type="ARBA" id="ARBA00023159"/>
    </source>
</evidence>
<keyword evidence="10 14" id="KW-0539">Nucleus</keyword>
<gene>
    <name evidence="16" type="ORF">LOTGIDRAFT_129911</name>
</gene>
<keyword evidence="2" id="KW-0678">Repressor</keyword>
<keyword evidence="4" id="KW-0597">Phosphoprotein</keyword>
<evidence type="ECO:0000256" key="3">
    <source>
        <dbReference type="ARBA" id="ARBA00022499"/>
    </source>
</evidence>
<evidence type="ECO:0000256" key="5">
    <source>
        <dbReference type="ARBA" id="ARBA00022843"/>
    </source>
</evidence>
<keyword evidence="8" id="KW-0010">Activator</keyword>
<evidence type="ECO:0000256" key="13">
    <source>
        <dbReference type="ARBA" id="ARBA00081928"/>
    </source>
</evidence>
<dbReference type="GeneID" id="20233008"/>
<dbReference type="GO" id="GO:0045892">
    <property type="term" value="P:negative regulation of DNA-templated transcription"/>
    <property type="evidence" value="ECO:0007669"/>
    <property type="project" value="UniProtKB-ARBA"/>
</dbReference>
<dbReference type="GO" id="GO:0001708">
    <property type="term" value="P:cell fate specification"/>
    <property type="evidence" value="ECO:0007669"/>
    <property type="project" value="TreeGrafter"/>
</dbReference>
<dbReference type="InterPro" id="IPR036960">
    <property type="entry name" value="T-box_sf"/>
</dbReference>
<evidence type="ECO:0000256" key="9">
    <source>
        <dbReference type="ARBA" id="ARBA00023163"/>
    </source>
</evidence>
<dbReference type="GO" id="GO:0000981">
    <property type="term" value="F:DNA-binding transcription factor activity, RNA polymerase II-specific"/>
    <property type="evidence" value="ECO:0007669"/>
    <property type="project" value="TreeGrafter"/>
</dbReference>
<feature type="domain" description="T-box" evidence="15">
    <location>
        <begin position="17"/>
        <end position="197"/>
    </location>
</feature>